<dbReference type="OrthoDB" id="125512at2759"/>
<name>W4FI38_APHAT</name>
<accession>W4FI38</accession>
<evidence type="ECO:0000259" key="4">
    <source>
        <dbReference type="Pfam" id="PF20147"/>
    </source>
</evidence>
<reference evidence="5" key="1">
    <citation type="submission" date="2013-12" db="EMBL/GenBank/DDBJ databases">
        <title>The Genome Sequence of Aphanomyces astaci APO3.</title>
        <authorList>
            <consortium name="The Broad Institute Genomics Platform"/>
            <person name="Russ C."/>
            <person name="Tyler B."/>
            <person name="van West P."/>
            <person name="Dieguez-Uribeondo J."/>
            <person name="Young S.K."/>
            <person name="Zeng Q."/>
            <person name="Gargeya S."/>
            <person name="Fitzgerald M."/>
            <person name="Abouelleil A."/>
            <person name="Alvarado L."/>
            <person name="Chapman S.B."/>
            <person name="Gainer-Dewar J."/>
            <person name="Goldberg J."/>
            <person name="Griggs A."/>
            <person name="Gujja S."/>
            <person name="Hansen M."/>
            <person name="Howarth C."/>
            <person name="Imamovic A."/>
            <person name="Ireland A."/>
            <person name="Larimer J."/>
            <person name="McCowan C."/>
            <person name="Murphy C."/>
            <person name="Pearson M."/>
            <person name="Poon T.W."/>
            <person name="Priest M."/>
            <person name="Roberts A."/>
            <person name="Saif S."/>
            <person name="Shea T."/>
            <person name="Sykes S."/>
            <person name="Wortman J."/>
            <person name="Nusbaum C."/>
            <person name="Birren B."/>
        </authorList>
    </citation>
    <scope>NUCLEOTIDE SEQUENCE [LARGE SCALE GENOMIC DNA]</scope>
    <source>
        <strain evidence="5">APO3</strain>
    </source>
</reference>
<proteinExistence type="predicted"/>
<evidence type="ECO:0000256" key="2">
    <source>
        <dbReference type="ARBA" id="ARBA00004613"/>
    </source>
</evidence>
<gene>
    <name evidence="5" type="ORF">H257_16544</name>
</gene>
<dbReference type="AlphaFoldDB" id="W4FI38"/>
<feature type="domain" description="Crinkler effector protein N-terminal" evidence="4">
    <location>
        <begin position="118"/>
        <end position="211"/>
    </location>
</feature>
<evidence type="ECO:0000256" key="1">
    <source>
        <dbReference type="ARBA" id="ARBA00004340"/>
    </source>
</evidence>
<dbReference type="GeneID" id="20818540"/>
<keyword evidence="3" id="KW-0964">Secreted</keyword>
<comment type="subcellular location">
    <subcellularLocation>
        <location evidence="1">Host cell</location>
    </subcellularLocation>
    <subcellularLocation>
        <location evidence="2">Secreted</location>
    </subcellularLocation>
</comment>
<sequence>MKAFECAVIGNGDIFGYGIESNQRVTDLKIAIKKYMGFKCDLHEFTLFLAQSSDGNWLKATDPDVPMLKAGKIPRRIKQLMTQDNKMEEGALLSTFNLPEGKLNVGDIHMLVAGAHRVKILCAIVGIDDIVPMKIDERDCVVHLKQAIMKCMEFRFHWSELKLYVAKVNGAYWLRSNNPGVAKLKAGMISSEIKRMMTDVAEMKGEYELSEFHFTDDDERAQRTTNPCDCGPSSARQGLLRSKRSKRSIRSTGKTRGWARDHVDFMVYCLALAVDNTTADLFVAKGVSLA</sequence>
<dbReference type="InterPro" id="IPR045379">
    <property type="entry name" value="Crinkler_N"/>
</dbReference>
<dbReference type="GO" id="GO:0043657">
    <property type="term" value="C:host cell"/>
    <property type="evidence" value="ECO:0007669"/>
    <property type="project" value="UniProtKB-SubCell"/>
</dbReference>
<evidence type="ECO:0000313" key="5">
    <source>
        <dbReference type="EMBL" id="ETV67135.1"/>
    </source>
</evidence>
<protein>
    <recommendedName>
        <fullName evidence="4">Crinkler effector protein N-terminal domain-containing protein</fullName>
    </recommendedName>
</protein>
<organism evidence="5">
    <name type="scientific">Aphanomyces astaci</name>
    <name type="common">Crayfish plague agent</name>
    <dbReference type="NCBI Taxonomy" id="112090"/>
    <lineage>
        <taxon>Eukaryota</taxon>
        <taxon>Sar</taxon>
        <taxon>Stramenopiles</taxon>
        <taxon>Oomycota</taxon>
        <taxon>Saprolegniomycetes</taxon>
        <taxon>Saprolegniales</taxon>
        <taxon>Verrucalvaceae</taxon>
        <taxon>Aphanomyces</taxon>
    </lineage>
</organism>
<dbReference type="EMBL" id="KI913201">
    <property type="protein sequence ID" value="ETV67135.1"/>
    <property type="molecule type" value="Genomic_DNA"/>
</dbReference>
<evidence type="ECO:0000256" key="3">
    <source>
        <dbReference type="ARBA" id="ARBA00022525"/>
    </source>
</evidence>
<dbReference type="GO" id="GO:0005576">
    <property type="term" value="C:extracellular region"/>
    <property type="evidence" value="ECO:0007669"/>
    <property type="project" value="UniProtKB-SubCell"/>
</dbReference>
<dbReference type="Pfam" id="PF20147">
    <property type="entry name" value="Crinkler"/>
    <property type="match status" value="2"/>
</dbReference>
<dbReference type="RefSeq" id="XP_009843300.1">
    <property type="nucleotide sequence ID" value="XM_009844998.1"/>
</dbReference>
<feature type="domain" description="Crinkler effector protein N-terminal" evidence="4">
    <location>
        <begin position="6"/>
        <end position="112"/>
    </location>
</feature>
<dbReference type="VEuPathDB" id="FungiDB:H257_16544"/>